<dbReference type="RefSeq" id="WP_051904948.1">
    <property type="nucleotide sequence ID" value="NZ_CP009211.1"/>
</dbReference>
<evidence type="ECO:0000313" key="1">
    <source>
        <dbReference type="EMBL" id="SNV83307.1"/>
    </source>
</evidence>
<dbReference type="AlphaFoldDB" id="A0A240AIS2"/>
<dbReference type="Gene3D" id="2.40.260.10">
    <property type="entry name" value="Sortase"/>
    <property type="match status" value="1"/>
</dbReference>
<name>A0A240AIS2_9CORY</name>
<dbReference type="EMBL" id="LT906467">
    <property type="protein sequence ID" value="SNV83307.1"/>
    <property type="molecule type" value="Genomic_DNA"/>
</dbReference>
<proteinExistence type="predicted"/>
<dbReference type="Proteomes" id="UP000215374">
    <property type="component" value="Chromosome 1"/>
</dbReference>
<reference evidence="1 2" key="1">
    <citation type="submission" date="2017-06" db="EMBL/GenBank/DDBJ databases">
        <authorList>
            <consortium name="Pathogen Informatics"/>
        </authorList>
    </citation>
    <scope>NUCLEOTIDE SEQUENCE [LARGE SCALE GENOMIC DNA]</scope>
    <source>
        <strain evidence="1 2">NCTC13015</strain>
    </source>
</reference>
<accession>A0A240AIS2</accession>
<dbReference type="InterPro" id="IPR023365">
    <property type="entry name" value="Sortase_dom-sf"/>
</dbReference>
<organism evidence="1 2">
    <name type="scientific">Corynebacterium imitans</name>
    <dbReference type="NCBI Taxonomy" id="156978"/>
    <lineage>
        <taxon>Bacteria</taxon>
        <taxon>Bacillati</taxon>
        <taxon>Actinomycetota</taxon>
        <taxon>Actinomycetes</taxon>
        <taxon>Mycobacteriales</taxon>
        <taxon>Corynebacteriaceae</taxon>
        <taxon>Corynebacterium</taxon>
    </lineage>
</organism>
<evidence type="ECO:0000313" key="2">
    <source>
        <dbReference type="Proteomes" id="UP000215374"/>
    </source>
</evidence>
<protein>
    <recommendedName>
        <fullName evidence="3">Sortase</fullName>
    </recommendedName>
</protein>
<evidence type="ECO:0008006" key="3">
    <source>
        <dbReference type="Google" id="ProtNLM"/>
    </source>
</evidence>
<gene>
    <name evidence="1" type="ORF">SAMEA4535761_02122</name>
</gene>
<sequence>MNLDRRPPQWVFWVRRAAVLGVLVVLLMGVVALVSRCGGGEPELPAHVGQSRPVELRIPAIGLEAEFEPEDCRVKDGALNPRSMTKACAYTSPDKPYELPGPDTGDLTVVAGHTGAGVPGVFDALYDSGADASRVSVGDTLYLRTEDSADAWLKYEATDVHAPQKAGLADDASIWGTGPMPGRLLTISCIQPSNLLADAVRNAVVGWQFVAIVPEAELLDDATVTNV</sequence>
<dbReference type="OrthoDB" id="4424319at2"/>